<dbReference type="InterPro" id="IPR051764">
    <property type="entry name" value="Avidin/Streptavidin-rel"/>
</dbReference>
<reference evidence="10" key="2">
    <citation type="submission" date="2025-09" db="UniProtKB">
        <authorList>
            <consortium name="Ensembl"/>
        </authorList>
    </citation>
    <scope>IDENTIFICATION</scope>
</reference>
<evidence type="ECO:0000256" key="4">
    <source>
        <dbReference type="ARBA" id="ARBA00022729"/>
    </source>
</evidence>
<feature type="chain" id="PRO_5034391978" description="Avidin" evidence="9">
    <location>
        <begin position="21"/>
        <end position="201"/>
    </location>
</feature>
<evidence type="ECO:0000256" key="8">
    <source>
        <dbReference type="PIRSR" id="PIRSR605468-51"/>
    </source>
</evidence>
<sequence>DSHFELLVLAILLSGRAVLCVGPRLLPFQCHLSGLWRNELGSLMEIREVNDAGEFSGEYLTAVTATSNCIRRSPLKGAQHEMKHRGQPTFGFTVNWAKFSNSTTVFVGQCFVDDKRKETLKTMWLLRQEVGSPEDGWSATWWVGLALSGFTRSIGPWIRASFSAERALWPCPAQTASSGFPFLPSSVMGAARELKGGTNLW</sequence>
<evidence type="ECO:0000256" key="9">
    <source>
        <dbReference type="SAM" id="SignalP"/>
    </source>
</evidence>
<dbReference type="GO" id="GO:0009374">
    <property type="term" value="F:biotin binding"/>
    <property type="evidence" value="ECO:0007669"/>
    <property type="project" value="InterPro"/>
</dbReference>
<dbReference type="PRINTS" id="PR00709">
    <property type="entry name" value="AVIDIN"/>
</dbReference>
<evidence type="ECO:0000256" key="1">
    <source>
        <dbReference type="ARBA" id="ARBA00004613"/>
    </source>
</evidence>
<protein>
    <recommendedName>
        <fullName evidence="12">Avidin</fullName>
    </recommendedName>
</protein>
<dbReference type="Proteomes" id="UP000694403">
    <property type="component" value="Unplaced"/>
</dbReference>
<dbReference type="Pfam" id="PF01382">
    <property type="entry name" value="Avidin"/>
    <property type="match status" value="1"/>
</dbReference>
<dbReference type="InterPro" id="IPR005469">
    <property type="entry name" value="Avidin"/>
</dbReference>
<keyword evidence="5 8" id="KW-1015">Disulfide bond</keyword>
<name>A0A8C3S6W5_CHESE</name>
<feature type="disulfide bond" evidence="8">
    <location>
        <begin position="30"/>
        <end position="110"/>
    </location>
</feature>
<keyword evidence="4 9" id="KW-0732">Signal</keyword>
<dbReference type="PANTHER" id="PTHR34399">
    <property type="entry name" value="AVIDIN-RELATED"/>
    <property type="match status" value="1"/>
</dbReference>
<keyword evidence="11" id="KW-1185">Reference proteome</keyword>
<comment type="subcellular location">
    <subcellularLocation>
        <location evidence="1">Secreted</location>
    </subcellularLocation>
</comment>
<reference evidence="10" key="1">
    <citation type="submission" date="2025-08" db="UniProtKB">
        <authorList>
            <consortium name="Ensembl"/>
        </authorList>
    </citation>
    <scope>IDENTIFICATION</scope>
</reference>
<evidence type="ECO:0000313" key="11">
    <source>
        <dbReference type="Proteomes" id="UP000694403"/>
    </source>
</evidence>
<evidence type="ECO:0000256" key="3">
    <source>
        <dbReference type="ARBA" id="ARBA00022525"/>
    </source>
</evidence>
<proteinExistence type="inferred from homology"/>
<feature type="signal peptide" evidence="9">
    <location>
        <begin position="1"/>
        <end position="20"/>
    </location>
</feature>
<evidence type="ECO:0000256" key="7">
    <source>
        <dbReference type="ARBA" id="ARBA00023267"/>
    </source>
</evidence>
<accession>A0A8C3S6W5</accession>
<dbReference type="GO" id="GO:0005576">
    <property type="term" value="C:extracellular region"/>
    <property type="evidence" value="ECO:0007669"/>
    <property type="project" value="UniProtKB-SubCell"/>
</dbReference>
<dbReference type="PROSITE" id="PS51326">
    <property type="entry name" value="AVIDIN_2"/>
    <property type="match status" value="1"/>
</dbReference>
<dbReference type="SUPFAM" id="SSF50876">
    <property type="entry name" value="Avidin/streptavidin"/>
    <property type="match status" value="1"/>
</dbReference>
<evidence type="ECO:0000256" key="5">
    <source>
        <dbReference type="ARBA" id="ARBA00023157"/>
    </source>
</evidence>
<evidence type="ECO:0008006" key="12">
    <source>
        <dbReference type="Google" id="ProtNLM"/>
    </source>
</evidence>
<dbReference type="AlphaFoldDB" id="A0A8C3S6W5"/>
<keyword evidence="3" id="KW-0964">Secreted</keyword>
<evidence type="ECO:0000256" key="6">
    <source>
        <dbReference type="ARBA" id="ARBA00023180"/>
    </source>
</evidence>
<keyword evidence="7" id="KW-0092">Biotin</keyword>
<evidence type="ECO:0000256" key="2">
    <source>
        <dbReference type="ARBA" id="ARBA00006297"/>
    </source>
</evidence>
<dbReference type="InterPro" id="IPR005468">
    <property type="entry name" value="Avidin/str"/>
</dbReference>
<organism evidence="10 11">
    <name type="scientific">Chelydra serpentina</name>
    <name type="common">Snapping turtle</name>
    <name type="synonym">Testudo serpentina</name>
    <dbReference type="NCBI Taxonomy" id="8475"/>
    <lineage>
        <taxon>Eukaryota</taxon>
        <taxon>Metazoa</taxon>
        <taxon>Chordata</taxon>
        <taxon>Craniata</taxon>
        <taxon>Vertebrata</taxon>
        <taxon>Euteleostomi</taxon>
        <taxon>Archelosauria</taxon>
        <taxon>Testudinata</taxon>
        <taxon>Testudines</taxon>
        <taxon>Cryptodira</taxon>
        <taxon>Durocryptodira</taxon>
        <taxon>Americhelydia</taxon>
        <taxon>Chelydroidea</taxon>
        <taxon>Chelydridae</taxon>
        <taxon>Chelydra</taxon>
    </lineage>
</organism>
<dbReference type="InterPro" id="IPR036896">
    <property type="entry name" value="Avidin-like_sf"/>
</dbReference>
<keyword evidence="6" id="KW-0325">Glycoprotein</keyword>
<dbReference type="Ensembl" id="ENSCSRT00000010254.1">
    <property type="protein sequence ID" value="ENSCSRP00000009897.1"/>
    <property type="gene ID" value="ENSCSRG00000007240.1"/>
</dbReference>
<dbReference type="PANTHER" id="PTHR34399:SF3">
    <property type="entry name" value="AVID PROTEIN-RELATED"/>
    <property type="match status" value="1"/>
</dbReference>
<dbReference type="Gene3D" id="2.40.128.30">
    <property type="entry name" value="Avidin-like"/>
    <property type="match status" value="1"/>
</dbReference>
<evidence type="ECO:0000313" key="10">
    <source>
        <dbReference type="Ensembl" id="ENSCSRP00000009897.1"/>
    </source>
</evidence>
<comment type="similarity">
    <text evidence="2">Belongs to the avidin/streptavidin family.</text>
</comment>